<keyword evidence="1" id="KW-1133">Transmembrane helix</keyword>
<keyword evidence="1" id="KW-0812">Transmembrane</keyword>
<dbReference type="OrthoDB" id="5397525at2"/>
<evidence type="ECO:0000313" key="3">
    <source>
        <dbReference type="EMBL" id="ABQ26885.1"/>
    </source>
</evidence>
<dbReference type="AlphaFoldDB" id="A5G517"/>
<keyword evidence="4" id="KW-1185">Reference proteome</keyword>
<dbReference type="EMBL" id="CP000698">
    <property type="protein sequence ID" value="ABQ26885.1"/>
    <property type="molecule type" value="Genomic_DNA"/>
</dbReference>
<feature type="signal peptide" evidence="2">
    <location>
        <begin position="1"/>
        <end position="23"/>
    </location>
</feature>
<evidence type="ECO:0000256" key="2">
    <source>
        <dbReference type="SAM" id="SignalP"/>
    </source>
</evidence>
<feature type="chain" id="PRO_5002683318" evidence="2">
    <location>
        <begin position="24"/>
        <end position="83"/>
    </location>
</feature>
<keyword evidence="1" id="KW-0472">Membrane</keyword>
<dbReference type="KEGG" id="gur:Gura_2711"/>
<accession>A5G517</accession>
<evidence type="ECO:0000313" key="4">
    <source>
        <dbReference type="Proteomes" id="UP000006695"/>
    </source>
</evidence>
<name>A5G517_GEOUR</name>
<evidence type="ECO:0000256" key="1">
    <source>
        <dbReference type="SAM" id="Phobius"/>
    </source>
</evidence>
<proteinExistence type="predicted"/>
<organism evidence="3 4">
    <name type="scientific">Geotalea uraniireducens (strain Rf4)</name>
    <name type="common">Geobacter uraniireducens</name>
    <dbReference type="NCBI Taxonomy" id="351605"/>
    <lineage>
        <taxon>Bacteria</taxon>
        <taxon>Pseudomonadati</taxon>
        <taxon>Thermodesulfobacteriota</taxon>
        <taxon>Desulfuromonadia</taxon>
        <taxon>Geobacterales</taxon>
        <taxon>Geobacteraceae</taxon>
        <taxon>Geotalea</taxon>
    </lineage>
</organism>
<dbReference type="RefSeq" id="WP_011939561.1">
    <property type="nucleotide sequence ID" value="NC_009483.1"/>
</dbReference>
<dbReference type="STRING" id="351605.Gura_2711"/>
<dbReference type="Proteomes" id="UP000006695">
    <property type="component" value="Chromosome"/>
</dbReference>
<gene>
    <name evidence="3" type="ordered locus">Gura_2711</name>
</gene>
<sequence length="83" mass="8826">MKTKAWICGIAAVATGSGSLAFAAPQTREDGSGIAIAIFLAFCALIVIGQLLPIFRTRKAEDEAAEVETVKAESEEDEQQVDR</sequence>
<feature type="transmembrane region" description="Helical" evidence="1">
    <location>
        <begin position="33"/>
        <end position="52"/>
    </location>
</feature>
<protein>
    <submittedName>
        <fullName evidence="3">Uncharacterized protein</fullName>
    </submittedName>
</protein>
<keyword evidence="2" id="KW-0732">Signal</keyword>
<dbReference type="HOGENOM" id="CLU_2633021_0_0_7"/>
<reference evidence="3 4" key="1">
    <citation type="submission" date="2007-05" db="EMBL/GenBank/DDBJ databases">
        <title>Complete sequence of Geobacter uraniireducens Rf4.</title>
        <authorList>
            <consortium name="US DOE Joint Genome Institute"/>
            <person name="Copeland A."/>
            <person name="Lucas S."/>
            <person name="Lapidus A."/>
            <person name="Barry K."/>
            <person name="Detter J.C."/>
            <person name="Glavina del Rio T."/>
            <person name="Hammon N."/>
            <person name="Israni S."/>
            <person name="Dalin E."/>
            <person name="Tice H."/>
            <person name="Pitluck S."/>
            <person name="Chertkov O."/>
            <person name="Brettin T."/>
            <person name="Bruce D."/>
            <person name="Han C."/>
            <person name="Schmutz J."/>
            <person name="Larimer F."/>
            <person name="Land M."/>
            <person name="Hauser L."/>
            <person name="Kyrpides N."/>
            <person name="Mikhailova N."/>
            <person name="Shelobolina E."/>
            <person name="Aklujkar M."/>
            <person name="Lovley D."/>
            <person name="Richardson P."/>
        </authorList>
    </citation>
    <scope>NUCLEOTIDE SEQUENCE [LARGE SCALE GENOMIC DNA]</scope>
    <source>
        <strain evidence="3 4">Rf4</strain>
    </source>
</reference>